<dbReference type="GO" id="GO:0003700">
    <property type="term" value="F:DNA-binding transcription factor activity"/>
    <property type="evidence" value="ECO:0007669"/>
    <property type="project" value="InterPro"/>
</dbReference>
<dbReference type="OrthoDB" id="319083at2157"/>
<sequence length="147" mass="16068">MDGPTDDSPDVEEAAESALLTDLSDDERAQLPTPEEVEQRAQDAPSVERDPLIEALTPTSKLQILLALIRVRGEKLNPSAIADRAAVGRTSVYKHLDDLLADGLIEEAEKAGNSPMYRVDLDDDAIQHVVALRGIMAARRNDRRGDE</sequence>
<dbReference type="Proteomes" id="UP000451471">
    <property type="component" value="Unassembled WGS sequence"/>
</dbReference>
<dbReference type="RefSeq" id="WP_158204440.1">
    <property type="nucleotide sequence ID" value="NZ_WSZK01000015.1"/>
</dbReference>
<dbReference type="SUPFAM" id="SSF46785">
    <property type="entry name" value="Winged helix' DNA-binding domain"/>
    <property type="match status" value="1"/>
</dbReference>
<feature type="compositionally biased region" description="Acidic residues" evidence="1">
    <location>
        <begin position="1"/>
        <end position="15"/>
    </location>
</feature>
<dbReference type="CDD" id="cd00090">
    <property type="entry name" value="HTH_ARSR"/>
    <property type="match status" value="1"/>
</dbReference>
<name>A0A6B0GIV0_9EURY</name>
<evidence type="ECO:0000259" key="2">
    <source>
        <dbReference type="SMART" id="SM00418"/>
    </source>
</evidence>
<keyword evidence="4" id="KW-1185">Reference proteome</keyword>
<reference evidence="3 4" key="1">
    <citation type="submission" date="2019-12" db="EMBL/GenBank/DDBJ databases">
        <title>Halocatena pleomorpha gen. nov. sp. nov., an extremely halophilic archaeon of family Halobacteriaceae isolated from saltpan soil.</title>
        <authorList>
            <person name="Pal Y."/>
            <person name="Verma A."/>
            <person name="Krishnamurthi S."/>
            <person name="Kumar P."/>
        </authorList>
    </citation>
    <scope>NUCLEOTIDE SEQUENCE [LARGE SCALE GENOMIC DNA]</scope>
    <source>
        <strain evidence="3 4">JCM 16495</strain>
    </source>
</reference>
<feature type="domain" description="HTH arsR-type" evidence="2">
    <location>
        <begin position="51"/>
        <end position="138"/>
    </location>
</feature>
<dbReference type="SMART" id="SM00418">
    <property type="entry name" value="HTH_ARSR"/>
    <property type="match status" value="1"/>
</dbReference>
<comment type="caution">
    <text evidence="3">The sequence shown here is derived from an EMBL/GenBank/DDBJ whole genome shotgun (WGS) entry which is preliminary data.</text>
</comment>
<evidence type="ECO:0000313" key="4">
    <source>
        <dbReference type="Proteomes" id="UP000451471"/>
    </source>
</evidence>
<dbReference type="Gene3D" id="1.10.10.10">
    <property type="entry name" value="Winged helix-like DNA-binding domain superfamily/Winged helix DNA-binding domain"/>
    <property type="match status" value="1"/>
</dbReference>
<feature type="region of interest" description="Disordered" evidence="1">
    <location>
        <begin position="1"/>
        <end position="51"/>
    </location>
</feature>
<dbReference type="InterPro" id="IPR036390">
    <property type="entry name" value="WH_DNA-bd_sf"/>
</dbReference>
<dbReference type="InterPro" id="IPR001845">
    <property type="entry name" value="HTH_ArsR_DNA-bd_dom"/>
</dbReference>
<dbReference type="EMBL" id="WSZK01000015">
    <property type="protein sequence ID" value="MWG34802.1"/>
    <property type="molecule type" value="Genomic_DNA"/>
</dbReference>
<accession>A0A6B0GIV0</accession>
<gene>
    <name evidence="3" type="ORF">GQS65_09910</name>
</gene>
<protein>
    <recommendedName>
        <fullName evidence="2">HTH arsR-type domain-containing protein</fullName>
    </recommendedName>
</protein>
<evidence type="ECO:0000256" key="1">
    <source>
        <dbReference type="SAM" id="MobiDB-lite"/>
    </source>
</evidence>
<dbReference type="InterPro" id="IPR036388">
    <property type="entry name" value="WH-like_DNA-bd_sf"/>
</dbReference>
<dbReference type="InterPro" id="IPR011991">
    <property type="entry name" value="ArsR-like_HTH"/>
</dbReference>
<feature type="compositionally biased region" description="Basic and acidic residues" evidence="1">
    <location>
        <begin position="37"/>
        <end position="51"/>
    </location>
</feature>
<dbReference type="AlphaFoldDB" id="A0A6B0GIV0"/>
<proteinExistence type="predicted"/>
<evidence type="ECO:0000313" key="3">
    <source>
        <dbReference type="EMBL" id="MWG34802.1"/>
    </source>
</evidence>
<organism evidence="3 4">
    <name type="scientific">Halomarina oriensis</name>
    <dbReference type="NCBI Taxonomy" id="671145"/>
    <lineage>
        <taxon>Archaea</taxon>
        <taxon>Methanobacteriati</taxon>
        <taxon>Methanobacteriota</taxon>
        <taxon>Stenosarchaea group</taxon>
        <taxon>Halobacteria</taxon>
        <taxon>Halobacteriales</taxon>
        <taxon>Natronomonadaceae</taxon>
        <taxon>Halomarina</taxon>
    </lineage>
</organism>